<evidence type="ECO:0008006" key="4">
    <source>
        <dbReference type="Google" id="ProtNLM"/>
    </source>
</evidence>
<accession>E2S7Z0</accession>
<dbReference type="eggNOG" id="ENOG503366D">
    <property type="taxonomic scope" value="Bacteria"/>
</dbReference>
<evidence type="ECO:0000313" key="2">
    <source>
        <dbReference type="EMBL" id="EFQ84806.1"/>
    </source>
</evidence>
<dbReference type="RefSeq" id="WP_007076714.1">
    <property type="nucleotide sequence ID" value="NZ_CM001024.1"/>
</dbReference>
<evidence type="ECO:0000256" key="1">
    <source>
        <dbReference type="SAM" id="Phobius"/>
    </source>
</evidence>
<feature type="transmembrane region" description="Helical" evidence="1">
    <location>
        <begin position="76"/>
        <end position="93"/>
    </location>
</feature>
<gene>
    <name evidence="2" type="ORF">HMPREF0063_10147</name>
</gene>
<proteinExistence type="predicted"/>
<organism evidence="2 3">
    <name type="scientific">Aeromicrobium marinum DSM 15272</name>
    <dbReference type="NCBI Taxonomy" id="585531"/>
    <lineage>
        <taxon>Bacteria</taxon>
        <taxon>Bacillati</taxon>
        <taxon>Actinomycetota</taxon>
        <taxon>Actinomycetes</taxon>
        <taxon>Propionibacteriales</taxon>
        <taxon>Nocardioidaceae</taxon>
        <taxon>Aeromicrobium</taxon>
    </lineage>
</organism>
<name>E2S7Z0_9ACTN</name>
<keyword evidence="1" id="KW-0472">Membrane</keyword>
<dbReference type="STRING" id="585531.HMPREF0063_10147"/>
<dbReference type="OrthoDB" id="3786387at2"/>
<dbReference type="AlphaFoldDB" id="E2S7Z0"/>
<feature type="transmembrane region" description="Helical" evidence="1">
    <location>
        <begin position="12"/>
        <end position="37"/>
    </location>
</feature>
<keyword evidence="1" id="KW-0812">Transmembrane</keyword>
<feature type="transmembrane region" description="Helical" evidence="1">
    <location>
        <begin position="43"/>
        <end position="64"/>
    </location>
</feature>
<feature type="transmembrane region" description="Helical" evidence="1">
    <location>
        <begin position="99"/>
        <end position="117"/>
    </location>
</feature>
<comment type="caution">
    <text evidence="2">The sequence shown here is derived from an EMBL/GenBank/DDBJ whole genome shotgun (WGS) entry which is preliminary data.</text>
</comment>
<dbReference type="EMBL" id="ACLF03000001">
    <property type="protein sequence ID" value="EFQ84806.1"/>
    <property type="molecule type" value="Genomic_DNA"/>
</dbReference>
<protein>
    <recommendedName>
        <fullName evidence="4">SPW repeat-containing protein</fullName>
    </recommendedName>
</protein>
<evidence type="ECO:0000313" key="3">
    <source>
        <dbReference type="Proteomes" id="UP000003111"/>
    </source>
</evidence>
<keyword evidence="1" id="KW-1133">Transmembrane helix</keyword>
<reference evidence="2" key="1">
    <citation type="submission" date="2010-08" db="EMBL/GenBank/DDBJ databases">
        <authorList>
            <person name="Muzny D."/>
            <person name="Qin X."/>
            <person name="Buhay C."/>
            <person name="Dugan-Rocha S."/>
            <person name="Ding Y."/>
            <person name="Chen G."/>
            <person name="Hawes A."/>
            <person name="Holder M."/>
            <person name="Jhangiani S."/>
            <person name="Johnson A."/>
            <person name="Khan Z."/>
            <person name="Li Z."/>
            <person name="Liu W."/>
            <person name="Liu X."/>
            <person name="Perez L."/>
            <person name="Shen H."/>
            <person name="Wang Q."/>
            <person name="Watt J."/>
            <person name="Xi L."/>
            <person name="Xin Y."/>
            <person name="Zhou J."/>
            <person name="Deng J."/>
            <person name="Jiang H."/>
            <person name="Liu Y."/>
            <person name="Qu J."/>
            <person name="Song X.-Z."/>
            <person name="Zhang L."/>
            <person name="Villasana D."/>
            <person name="Johnson A."/>
            <person name="Liu J."/>
            <person name="Liyanage D."/>
            <person name="Lorensuhewa L."/>
            <person name="Robinson T."/>
            <person name="Song A."/>
            <person name="Song B.-B."/>
            <person name="Dinh H."/>
            <person name="Thornton R."/>
            <person name="Coyle M."/>
            <person name="Francisco L."/>
            <person name="Jackson L."/>
            <person name="Javaid M."/>
            <person name="Korchina V."/>
            <person name="Kovar C."/>
            <person name="Mata R."/>
            <person name="Mathew T."/>
            <person name="Ngo R."/>
            <person name="Nguyen L."/>
            <person name="Nguyen N."/>
            <person name="Okwuonu G."/>
            <person name="Ongeri F."/>
            <person name="Pham C."/>
            <person name="Simmons D."/>
            <person name="Wilczek-Boney K."/>
            <person name="Hale W."/>
            <person name="Jakkamsetti A."/>
            <person name="Pham P."/>
            <person name="Ruth R."/>
            <person name="San Lucas F."/>
            <person name="Warren J."/>
            <person name="Zhang J."/>
            <person name="Zhao Z."/>
            <person name="Zhou C."/>
            <person name="Zhu D."/>
            <person name="Lee S."/>
            <person name="Bess C."/>
            <person name="Blankenburg K."/>
            <person name="Forbes L."/>
            <person name="Fu Q."/>
            <person name="Gubbala S."/>
            <person name="Hirani K."/>
            <person name="Jayaseelan J.C."/>
            <person name="Lara F."/>
            <person name="Munidasa M."/>
            <person name="Palculict T."/>
            <person name="Patil S."/>
            <person name="Pu L.-L."/>
            <person name="Saada N."/>
            <person name="Tang L."/>
            <person name="Weissenberger G."/>
            <person name="Zhu Y."/>
            <person name="Hemphill L."/>
            <person name="Shang Y."/>
            <person name="Youmans B."/>
            <person name="Ayvaz T."/>
            <person name="Ross M."/>
            <person name="Santibanez J."/>
            <person name="Aqrawi P."/>
            <person name="Gross S."/>
            <person name="Joshi V."/>
            <person name="Fowler G."/>
            <person name="Nazareth L."/>
            <person name="Reid J."/>
            <person name="Worley K."/>
            <person name="Petrosino J."/>
            <person name="Highlander S."/>
            <person name="Gibbs R."/>
        </authorList>
    </citation>
    <scope>NUCLEOTIDE SEQUENCE [LARGE SCALE GENOMIC DNA]</scope>
    <source>
        <strain evidence="2">DSM 15272</strain>
    </source>
</reference>
<sequence>MNFSRLSTPQRISAASIGVVALAAFLPWVSIFGVSALGVEGDGVITLVAAVAGAVVLAMTTGVIGEPKTPGTRSELALIILATIVALIGLVDMNGAAAMGLYLTLFAGIAWVVGAVWQFNLSKQSAAGTGETGI</sequence>
<dbReference type="HOGENOM" id="CLU_1891729_0_0_11"/>
<keyword evidence="3" id="KW-1185">Reference proteome</keyword>
<dbReference type="Proteomes" id="UP000003111">
    <property type="component" value="Unassembled WGS sequence"/>
</dbReference>